<organism evidence="6 7">
    <name type="scientific">Iphiclides podalirius</name>
    <name type="common">scarce swallowtail</name>
    <dbReference type="NCBI Taxonomy" id="110791"/>
    <lineage>
        <taxon>Eukaryota</taxon>
        <taxon>Metazoa</taxon>
        <taxon>Ecdysozoa</taxon>
        <taxon>Arthropoda</taxon>
        <taxon>Hexapoda</taxon>
        <taxon>Insecta</taxon>
        <taxon>Pterygota</taxon>
        <taxon>Neoptera</taxon>
        <taxon>Endopterygota</taxon>
        <taxon>Lepidoptera</taxon>
        <taxon>Glossata</taxon>
        <taxon>Ditrysia</taxon>
        <taxon>Papilionoidea</taxon>
        <taxon>Papilionidae</taxon>
        <taxon>Papilioninae</taxon>
        <taxon>Iphiclides</taxon>
    </lineage>
</organism>
<proteinExistence type="predicted"/>
<evidence type="ECO:0000256" key="1">
    <source>
        <dbReference type="ARBA" id="ARBA00022723"/>
    </source>
</evidence>
<dbReference type="InterPro" id="IPR011992">
    <property type="entry name" value="EF-hand-dom_pair"/>
</dbReference>
<gene>
    <name evidence="6" type="ORF">IPOD504_LOCUS3670</name>
</gene>
<dbReference type="InterPro" id="IPR051433">
    <property type="entry name" value="CIBP"/>
</dbReference>
<evidence type="ECO:0000256" key="4">
    <source>
        <dbReference type="ARBA" id="ARBA00022842"/>
    </source>
</evidence>
<reference evidence="6" key="1">
    <citation type="submission" date="2022-03" db="EMBL/GenBank/DDBJ databases">
        <authorList>
            <person name="Martin H S."/>
        </authorList>
    </citation>
    <scope>NUCLEOTIDE SEQUENCE</scope>
</reference>
<dbReference type="PANTHER" id="PTHR45791:SF9">
    <property type="entry name" value="FREQUENIN-1-LIKE PROTEIN"/>
    <property type="match status" value="1"/>
</dbReference>
<dbReference type="Gene3D" id="1.10.238.10">
    <property type="entry name" value="EF-hand"/>
    <property type="match status" value="2"/>
</dbReference>
<dbReference type="PROSITE" id="PS50222">
    <property type="entry name" value="EF_HAND_2"/>
    <property type="match status" value="1"/>
</dbReference>
<dbReference type="PROSITE" id="PS00018">
    <property type="entry name" value="EF_HAND_1"/>
    <property type="match status" value="1"/>
</dbReference>
<evidence type="ECO:0000259" key="5">
    <source>
        <dbReference type="PROSITE" id="PS50222"/>
    </source>
</evidence>
<keyword evidence="7" id="KW-1185">Reference proteome</keyword>
<accession>A0ABN8HYR5</accession>
<feature type="domain" description="EF-hand" evidence="5">
    <location>
        <begin position="102"/>
        <end position="137"/>
    </location>
</feature>
<keyword evidence="2" id="KW-0677">Repeat</keyword>
<keyword evidence="4" id="KW-0460">Magnesium</keyword>
<protein>
    <recommendedName>
        <fullName evidence="5">EF-hand domain-containing protein</fullName>
    </recommendedName>
</protein>
<dbReference type="InterPro" id="IPR002048">
    <property type="entry name" value="EF_hand_dom"/>
</dbReference>
<dbReference type="EMBL" id="OW152826">
    <property type="protein sequence ID" value="CAH2042221.1"/>
    <property type="molecule type" value="Genomic_DNA"/>
</dbReference>
<evidence type="ECO:0000256" key="2">
    <source>
        <dbReference type="ARBA" id="ARBA00022737"/>
    </source>
</evidence>
<dbReference type="SUPFAM" id="SSF47473">
    <property type="entry name" value="EF-hand"/>
    <property type="match status" value="1"/>
</dbReference>
<evidence type="ECO:0000313" key="6">
    <source>
        <dbReference type="EMBL" id="CAH2042221.1"/>
    </source>
</evidence>
<feature type="non-terminal residue" evidence="6">
    <location>
        <position position="1"/>
    </location>
</feature>
<sequence length="191" mass="22102">MGVGQSYPGLTEDVLEDYTTLTYLNKGEILYLMKKFYSIDPVRMDADYHHRFEKNLILKKFDVLQNNPFQDRLFRVFSSKEDDCFSFEDLLDLCSAMSSECPIEVKAAWAFRVFDLDEDNQISSRDISEIVDRLTGAARRGHLLDDDSKNKIANVILEEINLVSSGGIGLNEFKIIMTRIPEFHSSFYFRL</sequence>
<keyword evidence="1" id="KW-0479">Metal-binding</keyword>
<dbReference type="InterPro" id="IPR018247">
    <property type="entry name" value="EF_Hand_1_Ca_BS"/>
</dbReference>
<evidence type="ECO:0000256" key="3">
    <source>
        <dbReference type="ARBA" id="ARBA00022837"/>
    </source>
</evidence>
<dbReference type="Proteomes" id="UP000837857">
    <property type="component" value="Chromosome 14"/>
</dbReference>
<dbReference type="PANTHER" id="PTHR45791">
    <property type="entry name" value="CALCIUM AND INTEGRIN BINDING FAMILY MEMBER 2"/>
    <property type="match status" value="1"/>
</dbReference>
<evidence type="ECO:0000313" key="7">
    <source>
        <dbReference type="Proteomes" id="UP000837857"/>
    </source>
</evidence>
<name>A0ABN8HYR5_9NEOP</name>
<keyword evidence="3" id="KW-0106">Calcium</keyword>